<evidence type="ECO:0000313" key="3">
    <source>
        <dbReference type="Proteomes" id="UP000237000"/>
    </source>
</evidence>
<protein>
    <submittedName>
        <fullName evidence="2">Uncharacterized protein</fullName>
    </submittedName>
</protein>
<accession>A0A2P5F7Q7</accession>
<evidence type="ECO:0000313" key="2">
    <source>
        <dbReference type="EMBL" id="PON93833.1"/>
    </source>
</evidence>
<reference evidence="3" key="1">
    <citation type="submission" date="2016-06" db="EMBL/GenBank/DDBJ databases">
        <title>Parallel loss of symbiosis genes in relatives of nitrogen-fixing non-legume Parasponia.</title>
        <authorList>
            <person name="Van Velzen R."/>
            <person name="Holmer R."/>
            <person name="Bu F."/>
            <person name="Rutten L."/>
            <person name="Van Zeijl A."/>
            <person name="Liu W."/>
            <person name="Santuari L."/>
            <person name="Cao Q."/>
            <person name="Sharma T."/>
            <person name="Shen D."/>
            <person name="Roswanjaya Y."/>
            <person name="Wardhani T."/>
            <person name="Kalhor M.S."/>
            <person name="Jansen J."/>
            <person name="Van den Hoogen J."/>
            <person name="Gungor B."/>
            <person name="Hartog M."/>
            <person name="Hontelez J."/>
            <person name="Verver J."/>
            <person name="Yang W.-C."/>
            <person name="Schijlen E."/>
            <person name="Repin R."/>
            <person name="Schilthuizen M."/>
            <person name="Schranz E."/>
            <person name="Heidstra R."/>
            <person name="Miyata K."/>
            <person name="Fedorova E."/>
            <person name="Kohlen W."/>
            <person name="Bisseling T."/>
            <person name="Smit S."/>
            <person name="Geurts R."/>
        </authorList>
    </citation>
    <scope>NUCLEOTIDE SEQUENCE [LARGE SCALE GENOMIC DNA]</scope>
    <source>
        <strain evidence="3">cv. RG33-2</strain>
    </source>
</reference>
<proteinExistence type="predicted"/>
<sequence length="74" mass="8519">MFILRFPPLTISHPVETPSPKRDEKERCQTSTKRASCLPKGRPDLDTKRAVRPLPRGRLDLYQEGCQISTKRTI</sequence>
<dbReference type="InParanoid" id="A0A2P5F7Q7"/>
<feature type="compositionally biased region" description="Basic and acidic residues" evidence="1">
    <location>
        <begin position="19"/>
        <end position="28"/>
    </location>
</feature>
<evidence type="ECO:0000256" key="1">
    <source>
        <dbReference type="SAM" id="MobiDB-lite"/>
    </source>
</evidence>
<feature type="region of interest" description="Disordered" evidence="1">
    <location>
        <begin position="7"/>
        <end position="49"/>
    </location>
</feature>
<dbReference type="AlphaFoldDB" id="A0A2P5F7Q7"/>
<keyword evidence="3" id="KW-1185">Reference proteome</keyword>
<dbReference type="EMBL" id="JXTC01000055">
    <property type="protein sequence ID" value="PON93833.1"/>
    <property type="molecule type" value="Genomic_DNA"/>
</dbReference>
<gene>
    <name evidence="2" type="ORF">TorRG33x02_102230</name>
</gene>
<dbReference type="Proteomes" id="UP000237000">
    <property type="component" value="Unassembled WGS sequence"/>
</dbReference>
<organism evidence="2 3">
    <name type="scientific">Trema orientale</name>
    <name type="common">Charcoal tree</name>
    <name type="synonym">Celtis orientalis</name>
    <dbReference type="NCBI Taxonomy" id="63057"/>
    <lineage>
        <taxon>Eukaryota</taxon>
        <taxon>Viridiplantae</taxon>
        <taxon>Streptophyta</taxon>
        <taxon>Embryophyta</taxon>
        <taxon>Tracheophyta</taxon>
        <taxon>Spermatophyta</taxon>
        <taxon>Magnoliopsida</taxon>
        <taxon>eudicotyledons</taxon>
        <taxon>Gunneridae</taxon>
        <taxon>Pentapetalae</taxon>
        <taxon>rosids</taxon>
        <taxon>fabids</taxon>
        <taxon>Rosales</taxon>
        <taxon>Cannabaceae</taxon>
        <taxon>Trema</taxon>
    </lineage>
</organism>
<name>A0A2P5F7Q7_TREOI</name>
<comment type="caution">
    <text evidence="2">The sequence shown here is derived from an EMBL/GenBank/DDBJ whole genome shotgun (WGS) entry which is preliminary data.</text>
</comment>